<evidence type="ECO:0000256" key="1">
    <source>
        <dbReference type="SAM" id="MobiDB-lite"/>
    </source>
</evidence>
<evidence type="ECO:0000313" key="2">
    <source>
        <dbReference type="EMBL" id="KAK2764723.1"/>
    </source>
</evidence>
<gene>
    <name evidence="2" type="ORF">CKAH01_04888</name>
</gene>
<protein>
    <submittedName>
        <fullName evidence="2">Uncharacterized protein</fullName>
    </submittedName>
</protein>
<proteinExistence type="predicted"/>
<reference evidence="2" key="1">
    <citation type="submission" date="2023-02" db="EMBL/GenBank/DDBJ databases">
        <title>Colletotrichum kahawae CIFC_Que2 genome sequencing and assembly.</title>
        <authorList>
            <person name="Baroncelli R."/>
        </authorList>
    </citation>
    <scope>NUCLEOTIDE SEQUENCE</scope>
    <source>
        <strain evidence="2">CIFC_Que2</strain>
    </source>
</reference>
<accession>A0AAE0D9V6</accession>
<dbReference type="EMBL" id="VYYT01000135">
    <property type="protein sequence ID" value="KAK2764723.1"/>
    <property type="molecule type" value="Genomic_DNA"/>
</dbReference>
<sequence>MVKQVHLNFLARLVTRVNRPNLASATLPVEPRCRHSPRTRAACLPFIPARDDHVETRRLSEEANTTLAKGRNKAWTARRRNIALRDAQKPTWTLGKGIENDGSPPPCQTSPIVPNATPAAVTAGLER</sequence>
<name>A0AAE0D9V6_COLKA</name>
<dbReference type="Proteomes" id="UP001281614">
    <property type="component" value="Unassembled WGS sequence"/>
</dbReference>
<evidence type="ECO:0000313" key="3">
    <source>
        <dbReference type="Proteomes" id="UP001281614"/>
    </source>
</evidence>
<comment type="caution">
    <text evidence="2">The sequence shown here is derived from an EMBL/GenBank/DDBJ whole genome shotgun (WGS) entry which is preliminary data.</text>
</comment>
<organism evidence="2 3">
    <name type="scientific">Colletotrichum kahawae</name>
    <name type="common">Coffee berry disease fungus</name>
    <dbReference type="NCBI Taxonomy" id="34407"/>
    <lineage>
        <taxon>Eukaryota</taxon>
        <taxon>Fungi</taxon>
        <taxon>Dikarya</taxon>
        <taxon>Ascomycota</taxon>
        <taxon>Pezizomycotina</taxon>
        <taxon>Sordariomycetes</taxon>
        <taxon>Hypocreomycetidae</taxon>
        <taxon>Glomerellales</taxon>
        <taxon>Glomerellaceae</taxon>
        <taxon>Colletotrichum</taxon>
        <taxon>Colletotrichum gloeosporioides species complex</taxon>
    </lineage>
</organism>
<feature type="region of interest" description="Disordered" evidence="1">
    <location>
        <begin position="87"/>
        <end position="127"/>
    </location>
</feature>
<keyword evidence="3" id="KW-1185">Reference proteome</keyword>
<dbReference type="AlphaFoldDB" id="A0AAE0D9V6"/>